<feature type="transmembrane region" description="Helical" evidence="2">
    <location>
        <begin position="346"/>
        <end position="367"/>
    </location>
</feature>
<dbReference type="GO" id="GO:0005829">
    <property type="term" value="C:cytosol"/>
    <property type="evidence" value="ECO:0007669"/>
    <property type="project" value="TreeGrafter"/>
</dbReference>
<feature type="compositionally biased region" description="Basic and acidic residues" evidence="1">
    <location>
        <begin position="10"/>
        <end position="24"/>
    </location>
</feature>
<dbReference type="SUPFAM" id="SSF48403">
    <property type="entry name" value="Ankyrin repeat"/>
    <property type="match status" value="1"/>
</dbReference>
<keyword evidence="2" id="KW-0812">Transmembrane</keyword>
<comment type="caution">
    <text evidence="4">The sequence shown here is derived from an EMBL/GenBank/DDBJ whole genome shotgun (WGS) entry which is preliminary data.</text>
</comment>
<reference evidence="5" key="2">
    <citation type="journal article" date="2017" name="J. Anim. Genet.">
        <title>Multiple reference genome sequences of hot pepper reveal the massive evolution of plant disease resistance genes by retroduplication.</title>
        <authorList>
            <person name="Kim S."/>
            <person name="Park J."/>
            <person name="Yeom S.-I."/>
            <person name="Kim Y.-M."/>
            <person name="Seo E."/>
            <person name="Kim K.-T."/>
            <person name="Kim M.-S."/>
            <person name="Lee J.M."/>
            <person name="Cheong K."/>
            <person name="Shin H.-S."/>
            <person name="Kim S.-B."/>
            <person name="Han K."/>
            <person name="Lee J."/>
            <person name="Park M."/>
            <person name="Lee H.-A."/>
            <person name="Lee H.-Y."/>
            <person name="Lee Y."/>
            <person name="Oh S."/>
            <person name="Lee J.H."/>
            <person name="Choi E."/>
            <person name="Choi E."/>
            <person name="Lee S.E."/>
            <person name="Jeon J."/>
            <person name="Kim H."/>
            <person name="Choi G."/>
            <person name="Song H."/>
            <person name="Lee J."/>
            <person name="Lee S.-C."/>
            <person name="Kwon J.-K."/>
            <person name="Lee H.-Y."/>
            <person name="Koo N."/>
            <person name="Hong Y."/>
            <person name="Kim R.W."/>
            <person name="Kang W.-H."/>
            <person name="Huh J.H."/>
            <person name="Kang B.-C."/>
            <person name="Yang T.-J."/>
            <person name="Lee Y.-H."/>
            <person name="Bennetzen J.L."/>
            <person name="Choi D."/>
        </authorList>
    </citation>
    <scope>NUCLEOTIDE SEQUENCE [LARGE SCALE GENOMIC DNA]</scope>
    <source>
        <strain evidence="5">cv. PBC81</strain>
    </source>
</reference>
<dbReference type="GO" id="GO:0005680">
    <property type="term" value="C:anaphase-promoting complex"/>
    <property type="evidence" value="ECO:0007669"/>
    <property type="project" value="InterPro"/>
</dbReference>
<evidence type="ECO:0000313" key="4">
    <source>
        <dbReference type="EMBL" id="PHT31705.1"/>
    </source>
</evidence>
<dbReference type="STRING" id="33114.A0A2G2VFD1"/>
<name>A0A2G2VFD1_CAPBA</name>
<dbReference type="AlphaFoldDB" id="A0A2G2VFD1"/>
<evidence type="ECO:0000256" key="1">
    <source>
        <dbReference type="SAM" id="MobiDB-lite"/>
    </source>
</evidence>
<accession>A0A2G2VFD1</accession>
<dbReference type="InterPro" id="IPR051954">
    <property type="entry name" value="tRNA_methyltransferase_THADA"/>
</dbReference>
<dbReference type="Gene3D" id="1.25.40.10">
    <property type="entry name" value="Tetratricopeptide repeat domain"/>
    <property type="match status" value="1"/>
</dbReference>
<dbReference type="PANTHER" id="PTHR14387:SF0">
    <property type="entry name" value="DUF2428 DOMAIN-CONTAINING PROTEIN"/>
    <property type="match status" value="1"/>
</dbReference>
<dbReference type="OrthoDB" id="10262026at2759"/>
<keyword evidence="2" id="KW-0472">Membrane</keyword>
<dbReference type="InterPro" id="IPR036770">
    <property type="entry name" value="Ankyrin_rpt-contain_sf"/>
</dbReference>
<dbReference type="Pfam" id="PF12796">
    <property type="entry name" value="Ank_2"/>
    <property type="match status" value="1"/>
</dbReference>
<dbReference type="InterPro" id="IPR011990">
    <property type="entry name" value="TPR-like_helical_dom_sf"/>
</dbReference>
<organism evidence="4 5">
    <name type="scientific">Capsicum baccatum</name>
    <name type="common">Peruvian pepper</name>
    <dbReference type="NCBI Taxonomy" id="33114"/>
    <lineage>
        <taxon>Eukaryota</taxon>
        <taxon>Viridiplantae</taxon>
        <taxon>Streptophyta</taxon>
        <taxon>Embryophyta</taxon>
        <taxon>Tracheophyta</taxon>
        <taxon>Spermatophyta</taxon>
        <taxon>Magnoliopsida</taxon>
        <taxon>eudicotyledons</taxon>
        <taxon>Gunneridae</taxon>
        <taxon>Pentapetalae</taxon>
        <taxon>asterids</taxon>
        <taxon>lamiids</taxon>
        <taxon>Solanales</taxon>
        <taxon>Solanaceae</taxon>
        <taxon>Solanoideae</taxon>
        <taxon>Capsiceae</taxon>
        <taxon>Capsicum</taxon>
    </lineage>
</organism>
<keyword evidence="5" id="KW-1185">Reference proteome</keyword>
<evidence type="ECO:0000313" key="5">
    <source>
        <dbReference type="Proteomes" id="UP000224567"/>
    </source>
</evidence>
<reference evidence="4 5" key="1">
    <citation type="journal article" date="2017" name="Genome Biol.">
        <title>New reference genome sequences of hot pepper reveal the massive evolution of plant disease-resistance genes by retroduplication.</title>
        <authorList>
            <person name="Kim S."/>
            <person name="Park J."/>
            <person name="Yeom S.I."/>
            <person name="Kim Y.M."/>
            <person name="Seo E."/>
            <person name="Kim K.T."/>
            <person name="Kim M.S."/>
            <person name="Lee J.M."/>
            <person name="Cheong K."/>
            <person name="Shin H.S."/>
            <person name="Kim S.B."/>
            <person name="Han K."/>
            <person name="Lee J."/>
            <person name="Park M."/>
            <person name="Lee H.A."/>
            <person name="Lee H.Y."/>
            <person name="Lee Y."/>
            <person name="Oh S."/>
            <person name="Lee J.H."/>
            <person name="Choi E."/>
            <person name="Choi E."/>
            <person name="Lee S.E."/>
            <person name="Jeon J."/>
            <person name="Kim H."/>
            <person name="Choi G."/>
            <person name="Song H."/>
            <person name="Lee J."/>
            <person name="Lee S.C."/>
            <person name="Kwon J.K."/>
            <person name="Lee H.Y."/>
            <person name="Koo N."/>
            <person name="Hong Y."/>
            <person name="Kim R.W."/>
            <person name="Kang W.H."/>
            <person name="Huh J.H."/>
            <person name="Kang B.C."/>
            <person name="Yang T.J."/>
            <person name="Lee Y.H."/>
            <person name="Bennetzen J.L."/>
            <person name="Choi D."/>
        </authorList>
    </citation>
    <scope>NUCLEOTIDE SEQUENCE [LARGE SCALE GENOMIC DNA]</scope>
    <source>
        <strain evidence="5">cv. PBC81</strain>
    </source>
</reference>
<dbReference type="EMBL" id="MLFT02000012">
    <property type="protein sequence ID" value="PHT31705.1"/>
    <property type="molecule type" value="Genomic_DNA"/>
</dbReference>
<protein>
    <submittedName>
        <fullName evidence="4">Anaphase-promoting complex subunit 8</fullName>
    </submittedName>
</protein>
<gene>
    <name evidence="4" type="ORF">CQW23_28042</name>
</gene>
<dbReference type="GO" id="GO:0030488">
    <property type="term" value="P:tRNA methylation"/>
    <property type="evidence" value="ECO:0007669"/>
    <property type="project" value="TreeGrafter"/>
</dbReference>
<dbReference type="InterPro" id="IPR007192">
    <property type="entry name" value="APC8"/>
</dbReference>
<dbReference type="InterPro" id="IPR002110">
    <property type="entry name" value="Ankyrin_rpt"/>
</dbReference>
<dbReference type="PANTHER" id="PTHR14387">
    <property type="entry name" value="THADA/DEATH RECEPTOR INTERACTING PROTEIN"/>
    <property type="match status" value="1"/>
</dbReference>
<keyword evidence="2" id="KW-1133">Transmembrane helix</keyword>
<feature type="domain" description="Cdc23" evidence="3">
    <location>
        <begin position="234"/>
        <end position="340"/>
    </location>
</feature>
<feature type="region of interest" description="Disordered" evidence="1">
    <location>
        <begin position="1"/>
        <end position="24"/>
    </location>
</feature>
<dbReference type="Proteomes" id="UP000224567">
    <property type="component" value="Unassembled WGS sequence"/>
</dbReference>
<evidence type="ECO:0000259" key="3">
    <source>
        <dbReference type="Pfam" id="PF04049"/>
    </source>
</evidence>
<proteinExistence type="predicted"/>
<sequence>MERQMSFGGGERKRGKDSPGKRGDSLLHLAARAENLGKVKEIFLKFEEKGIKDLLCQQNQEGETALYVAAENGNSLVVFEFLKHLDLKTASIVVNNGYDALHVAVRQVEKISFKGNLIDELSNFSSLSRLCLVRGILIVVSRIVLHIGFVVSNDNFGSVMDSGDSRKSIKMILYDATLPELCNCCENPIDNHFSFHALMVMQICMQQVKTSMLNKNGSVGVNYDPISEDMGTRAAEQLVGIEQDPAKYTPSHTRFQRGSSSIRRRFRTATEAAFTSTPAAGVSHVTTPSVPEDDNEAIDNDFYLLAKSYFDCQEYRRATHVLRDQTGKKAVFLRCYSLYLVCPYHPLYPCFFLCLIIVTCCFMLIAFEWKS</sequence>
<dbReference type="Pfam" id="PF04049">
    <property type="entry name" value="ANAPC8"/>
    <property type="match status" value="1"/>
</dbReference>
<evidence type="ECO:0000256" key="2">
    <source>
        <dbReference type="SAM" id="Phobius"/>
    </source>
</evidence>
<dbReference type="Gene3D" id="1.25.40.20">
    <property type="entry name" value="Ankyrin repeat-containing domain"/>
    <property type="match status" value="1"/>
</dbReference>